<dbReference type="AlphaFoldDB" id="A0A1M2V4X2"/>
<keyword evidence="2" id="KW-1185">Reference proteome</keyword>
<accession>A0A1M2V4X2</accession>
<dbReference type="SUPFAM" id="SSF52047">
    <property type="entry name" value="RNI-like"/>
    <property type="match status" value="1"/>
</dbReference>
<reference evidence="1 2" key="1">
    <citation type="submission" date="2016-10" db="EMBL/GenBank/DDBJ databases">
        <title>Genome sequence of the basidiomycete white-rot fungus Trametes pubescens.</title>
        <authorList>
            <person name="Makela M.R."/>
            <person name="Granchi Z."/>
            <person name="Peng M."/>
            <person name="De Vries R.P."/>
            <person name="Grigoriev I."/>
            <person name="Riley R."/>
            <person name="Hilden K."/>
        </authorList>
    </citation>
    <scope>NUCLEOTIDE SEQUENCE [LARGE SCALE GENOMIC DNA]</scope>
    <source>
        <strain evidence="1 2">FBCC735</strain>
    </source>
</reference>
<evidence type="ECO:0000313" key="2">
    <source>
        <dbReference type="Proteomes" id="UP000184267"/>
    </source>
</evidence>
<organism evidence="1 2">
    <name type="scientific">Trametes pubescens</name>
    <name type="common">White-rot fungus</name>
    <dbReference type="NCBI Taxonomy" id="154538"/>
    <lineage>
        <taxon>Eukaryota</taxon>
        <taxon>Fungi</taxon>
        <taxon>Dikarya</taxon>
        <taxon>Basidiomycota</taxon>
        <taxon>Agaricomycotina</taxon>
        <taxon>Agaricomycetes</taxon>
        <taxon>Polyporales</taxon>
        <taxon>Polyporaceae</taxon>
        <taxon>Trametes</taxon>
    </lineage>
</organism>
<evidence type="ECO:0008006" key="3">
    <source>
        <dbReference type="Google" id="ProtNLM"/>
    </source>
</evidence>
<sequence>MSLAPAVAQGPIFPGEITDAIIDHLYNDHVTLRTCALVCSAWLPASRHHLFEVFVARPEKCGLTDLLDFLTSTPDVGSHIRHFVLDGYRGVSLKNVATLIHAVPNVRVVELENLFISFPRNHDTDPSPAIQLSALRIASSNVTEHDFHDLFRLLGLFTVVRTLRMEENSNRHFLTNENAGLHEGNAPQALQVTELSFACMPSTLIGQLIRPTRMAHWETLRGLELDECIERWEQVNEIGKLLAEIGPRLRRLALKPSHRLLPRNNFDIPAGIPPAGGLGAMWNQMAPMHGGGDMDDTRSRWAPLNLAKCTNLDEFMLDLHYGSQSPLYDIHAFFKLNVDLLTTIAGTVRCVKPRVVPVYPFRGHALNATLAASGGPLQALDWPLLDETLSDARFASPRVVLDVTELEKQYTRSAFDALKAFLTGSLYRTRRRGSLTFEVRQDHVWRGA</sequence>
<dbReference type="Proteomes" id="UP000184267">
    <property type="component" value="Unassembled WGS sequence"/>
</dbReference>
<proteinExistence type="predicted"/>
<evidence type="ECO:0000313" key="1">
    <source>
        <dbReference type="EMBL" id="OJT02603.1"/>
    </source>
</evidence>
<dbReference type="EMBL" id="MNAD01001660">
    <property type="protein sequence ID" value="OJT02603.1"/>
    <property type="molecule type" value="Genomic_DNA"/>
</dbReference>
<name>A0A1M2V4X2_TRAPU</name>
<gene>
    <name evidence="1" type="ORF">TRAPUB_6867</name>
</gene>
<dbReference type="OMA" id="RMAHWET"/>
<comment type="caution">
    <text evidence="1">The sequence shown here is derived from an EMBL/GenBank/DDBJ whole genome shotgun (WGS) entry which is preliminary data.</text>
</comment>
<protein>
    <recommendedName>
        <fullName evidence="3">F-box domain-containing protein</fullName>
    </recommendedName>
</protein>
<dbReference type="OrthoDB" id="2751422at2759"/>